<name>A0A427A757_ENSVE</name>
<evidence type="ECO:0000313" key="3">
    <source>
        <dbReference type="Proteomes" id="UP000287651"/>
    </source>
</evidence>
<proteinExistence type="predicted"/>
<feature type="region of interest" description="Disordered" evidence="1">
    <location>
        <begin position="1"/>
        <end position="24"/>
    </location>
</feature>
<dbReference type="AlphaFoldDB" id="A0A427A757"/>
<evidence type="ECO:0000313" key="2">
    <source>
        <dbReference type="EMBL" id="RRT72001.1"/>
    </source>
</evidence>
<feature type="compositionally biased region" description="Basic and acidic residues" evidence="1">
    <location>
        <begin position="69"/>
        <end position="88"/>
    </location>
</feature>
<evidence type="ECO:0000256" key="1">
    <source>
        <dbReference type="SAM" id="MobiDB-lite"/>
    </source>
</evidence>
<protein>
    <submittedName>
        <fullName evidence="2">Uncharacterized protein</fullName>
    </submittedName>
</protein>
<feature type="region of interest" description="Disordered" evidence="1">
    <location>
        <begin position="69"/>
        <end position="127"/>
    </location>
</feature>
<comment type="caution">
    <text evidence="2">The sequence shown here is derived from an EMBL/GenBank/DDBJ whole genome shotgun (WGS) entry which is preliminary data.</text>
</comment>
<sequence>MEALAIRGRRADEGPGYEAGPVAVGEDDVVRDAGEDGLPLDHQVPVADRDPRRHCHLLLLLWGRSLKEERKQQQEIDEVKEMEREANRPPHTRPRRTLTRCGGEGSRGSALYTPPSPTELERQPQTL</sequence>
<accession>A0A427A757</accession>
<reference evidence="2 3" key="1">
    <citation type="journal article" date="2014" name="Agronomy (Basel)">
        <title>A Draft Genome Sequence for Ensete ventricosum, the Drought-Tolerant Tree Against Hunger.</title>
        <authorList>
            <person name="Harrison J."/>
            <person name="Moore K.A."/>
            <person name="Paszkiewicz K."/>
            <person name="Jones T."/>
            <person name="Grant M."/>
            <person name="Ambacheew D."/>
            <person name="Muzemil S."/>
            <person name="Studholme D.J."/>
        </authorList>
    </citation>
    <scope>NUCLEOTIDE SEQUENCE [LARGE SCALE GENOMIC DNA]</scope>
</reference>
<dbReference type="EMBL" id="AMZH03003545">
    <property type="protein sequence ID" value="RRT72001.1"/>
    <property type="molecule type" value="Genomic_DNA"/>
</dbReference>
<dbReference type="Proteomes" id="UP000287651">
    <property type="component" value="Unassembled WGS sequence"/>
</dbReference>
<organism evidence="2 3">
    <name type="scientific">Ensete ventricosum</name>
    <name type="common">Abyssinian banana</name>
    <name type="synonym">Musa ensete</name>
    <dbReference type="NCBI Taxonomy" id="4639"/>
    <lineage>
        <taxon>Eukaryota</taxon>
        <taxon>Viridiplantae</taxon>
        <taxon>Streptophyta</taxon>
        <taxon>Embryophyta</taxon>
        <taxon>Tracheophyta</taxon>
        <taxon>Spermatophyta</taxon>
        <taxon>Magnoliopsida</taxon>
        <taxon>Liliopsida</taxon>
        <taxon>Zingiberales</taxon>
        <taxon>Musaceae</taxon>
        <taxon>Ensete</taxon>
    </lineage>
</organism>
<gene>
    <name evidence="2" type="ORF">B296_00020826</name>
</gene>